<feature type="compositionally biased region" description="Basic residues" evidence="2">
    <location>
        <begin position="538"/>
        <end position="549"/>
    </location>
</feature>
<accession>A0A6A6HNH9</accession>
<dbReference type="PANTHER" id="PTHR48081">
    <property type="entry name" value="AB HYDROLASE SUPERFAMILY PROTEIN C4A8.06C"/>
    <property type="match status" value="1"/>
</dbReference>
<dbReference type="PANTHER" id="PTHR48081:SF19">
    <property type="entry name" value="AB HYDROLASE SUPERFAMILY PROTEIN C4A8.06C"/>
    <property type="match status" value="1"/>
</dbReference>
<evidence type="ECO:0000313" key="4">
    <source>
        <dbReference type="EMBL" id="KAF2239684.1"/>
    </source>
</evidence>
<dbReference type="OrthoDB" id="2336090at2759"/>
<feature type="compositionally biased region" description="Basic and acidic residues" evidence="2">
    <location>
        <begin position="727"/>
        <end position="740"/>
    </location>
</feature>
<proteinExistence type="predicted"/>
<protein>
    <submittedName>
        <fullName evidence="4">Alpha/beta-hydrolase</fullName>
    </submittedName>
</protein>
<sequence>MVFNTITVGSAVTPTVIETYFSHYLNRKPLHQKPTAHISYHEGLRLVRAFLLHASHHTVEEIQAFTSQWVPSPRWVRNDEISIPSSDLDRAAIHIQSQLGPRGVEVLGGKTWWQWRLDDVPLKAEWIEMRSHYTERKRKGGKSERIMLYIHGGAYFFGSVDEHRYQMQRHARKLRARVLAPRYRLAPEFPFPCGLHDCLAAYLYLLQEHDPNTIVLAGDSAGGGMVLGLLVTIRDQGIPAPAGAILLSPWVDLTHSFPSVAGDGKLDYIPNHGFHHRPSLCWPPPNDEQMRAIRAGKPIPDADEISTTAEHRIAGQKLEESDAANTVDPNDPVLPNLSITLDGKLVRLKDQIQLYTTNQMLTHPLVSPVLQPSLGGLPPLLIQVGGGELLRDEQVYLAHKAANPLEYPPPVDPLKPFGYTEDGVAAEVQRWKGTDVQLQVWDDLCHVAHTLSWTRPAKYMYRGVAQFGAWALARAGRREVEILDDDEVSQISTSSSSTSSSSLDLASSSSSDLKASAHDGPNGSTTPTIDQRKYDSKGKRRASAKKTKNKAAPSDGRHAIATQTPRNSIPVLHAPLSRTDSAAVGRAGDPLPPFTAHMIRQRVDRHGVIHALPPAEELAGCQVPRESVGAIQEGPVRRWLAMRSAWERKFGRAAREVRRRREELRQVARVDGTDERESRPVAEGERPPPTAIVGWEWRVREARRMGKGRGKRSWGMSLWSLWGSSHDEATIEREERKERGGVAGGKEMRGRRRAESKGKEGKEGVEEQARPGLEEVGRNRSHHSAVTDLGQTSTEDQKADGKSEGGGSAEKLVQHGEVEPTGQEEQPTTPSSNTEGAQVGSDTGGLTFLSPYSSRPAIGGVAMPFKLASPPPAGVNASTLTLASVEHGVPPVKEVKKEEDGSAVATPENDMKEEKTVIGEGSVVESEEASASRKRPEPQTFITAWEGQELRGE</sequence>
<dbReference type="AlphaFoldDB" id="A0A6A6HNH9"/>
<dbReference type="SUPFAM" id="SSF53474">
    <property type="entry name" value="alpha/beta-Hydrolases"/>
    <property type="match status" value="1"/>
</dbReference>
<keyword evidence="1 4" id="KW-0378">Hydrolase</keyword>
<feature type="region of interest" description="Disordered" evidence="2">
    <location>
        <begin position="487"/>
        <end position="571"/>
    </location>
</feature>
<feature type="compositionally biased region" description="Polar residues" evidence="2">
    <location>
        <begin position="823"/>
        <end position="836"/>
    </location>
</feature>
<dbReference type="Proteomes" id="UP000800092">
    <property type="component" value="Unassembled WGS sequence"/>
</dbReference>
<feature type="compositionally biased region" description="Basic and acidic residues" evidence="2">
    <location>
        <begin position="753"/>
        <end position="778"/>
    </location>
</feature>
<dbReference type="GO" id="GO:0016787">
    <property type="term" value="F:hydrolase activity"/>
    <property type="evidence" value="ECO:0007669"/>
    <property type="project" value="UniProtKB-KW"/>
</dbReference>
<dbReference type="InterPro" id="IPR029058">
    <property type="entry name" value="AB_hydrolase_fold"/>
</dbReference>
<dbReference type="Pfam" id="PF07859">
    <property type="entry name" value="Abhydrolase_3"/>
    <property type="match status" value="2"/>
</dbReference>
<evidence type="ECO:0000313" key="5">
    <source>
        <dbReference type="Proteomes" id="UP000800092"/>
    </source>
</evidence>
<keyword evidence="5" id="KW-1185">Reference proteome</keyword>
<dbReference type="InterPro" id="IPR050300">
    <property type="entry name" value="GDXG_lipolytic_enzyme"/>
</dbReference>
<feature type="region of interest" description="Disordered" evidence="2">
    <location>
        <begin position="727"/>
        <end position="863"/>
    </location>
</feature>
<feature type="compositionally biased region" description="Low complexity" evidence="2">
    <location>
        <begin position="492"/>
        <end position="514"/>
    </location>
</feature>
<evidence type="ECO:0000256" key="1">
    <source>
        <dbReference type="ARBA" id="ARBA00022801"/>
    </source>
</evidence>
<dbReference type="Gene3D" id="3.40.50.1820">
    <property type="entry name" value="alpha/beta hydrolase"/>
    <property type="match status" value="1"/>
</dbReference>
<dbReference type="InterPro" id="IPR013094">
    <property type="entry name" value="AB_hydrolase_3"/>
</dbReference>
<feature type="domain" description="Alpha/beta hydrolase fold-3" evidence="3">
    <location>
        <begin position="352"/>
        <end position="401"/>
    </location>
</feature>
<organism evidence="4 5">
    <name type="scientific">Viridothelium virens</name>
    <name type="common">Speckled blister lichen</name>
    <name type="synonym">Trypethelium virens</name>
    <dbReference type="NCBI Taxonomy" id="1048519"/>
    <lineage>
        <taxon>Eukaryota</taxon>
        <taxon>Fungi</taxon>
        <taxon>Dikarya</taxon>
        <taxon>Ascomycota</taxon>
        <taxon>Pezizomycotina</taxon>
        <taxon>Dothideomycetes</taxon>
        <taxon>Dothideomycetes incertae sedis</taxon>
        <taxon>Trypetheliales</taxon>
        <taxon>Trypetheliaceae</taxon>
        <taxon>Viridothelium</taxon>
    </lineage>
</organism>
<reference evidence="4" key="1">
    <citation type="journal article" date="2020" name="Stud. Mycol.">
        <title>101 Dothideomycetes genomes: a test case for predicting lifestyles and emergence of pathogens.</title>
        <authorList>
            <person name="Haridas S."/>
            <person name="Albert R."/>
            <person name="Binder M."/>
            <person name="Bloem J."/>
            <person name="Labutti K."/>
            <person name="Salamov A."/>
            <person name="Andreopoulos B."/>
            <person name="Baker S."/>
            <person name="Barry K."/>
            <person name="Bills G."/>
            <person name="Bluhm B."/>
            <person name="Cannon C."/>
            <person name="Castanera R."/>
            <person name="Culley D."/>
            <person name="Daum C."/>
            <person name="Ezra D."/>
            <person name="Gonzalez J."/>
            <person name="Henrissat B."/>
            <person name="Kuo A."/>
            <person name="Liang C."/>
            <person name="Lipzen A."/>
            <person name="Lutzoni F."/>
            <person name="Magnuson J."/>
            <person name="Mondo S."/>
            <person name="Nolan M."/>
            <person name="Ohm R."/>
            <person name="Pangilinan J."/>
            <person name="Park H.-J."/>
            <person name="Ramirez L."/>
            <person name="Alfaro M."/>
            <person name="Sun H."/>
            <person name="Tritt A."/>
            <person name="Yoshinaga Y."/>
            <person name="Zwiers L.-H."/>
            <person name="Turgeon B."/>
            <person name="Goodwin S."/>
            <person name="Spatafora J."/>
            <person name="Crous P."/>
            <person name="Grigoriev I."/>
        </authorList>
    </citation>
    <scope>NUCLEOTIDE SEQUENCE</scope>
    <source>
        <strain evidence="4">Tuck. ex Michener</strain>
    </source>
</reference>
<evidence type="ECO:0000256" key="2">
    <source>
        <dbReference type="SAM" id="MobiDB-lite"/>
    </source>
</evidence>
<feature type="region of interest" description="Disordered" evidence="2">
    <location>
        <begin position="891"/>
        <end position="953"/>
    </location>
</feature>
<dbReference type="EMBL" id="ML991772">
    <property type="protein sequence ID" value="KAF2239684.1"/>
    <property type="molecule type" value="Genomic_DNA"/>
</dbReference>
<feature type="domain" description="Alpha/beta hydrolase fold-3" evidence="3">
    <location>
        <begin position="147"/>
        <end position="260"/>
    </location>
</feature>
<evidence type="ECO:0000259" key="3">
    <source>
        <dbReference type="Pfam" id="PF07859"/>
    </source>
</evidence>
<name>A0A6A6HNH9_VIRVR</name>
<gene>
    <name evidence="4" type="ORF">EV356DRAFT_572452</name>
</gene>